<dbReference type="Proteomes" id="UP000499080">
    <property type="component" value="Unassembled WGS sequence"/>
</dbReference>
<evidence type="ECO:0000313" key="1">
    <source>
        <dbReference type="EMBL" id="GBM70968.1"/>
    </source>
</evidence>
<protein>
    <submittedName>
        <fullName evidence="1">Uncharacterized protein</fullName>
    </submittedName>
</protein>
<evidence type="ECO:0000313" key="5">
    <source>
        <dbReference type="EMBL" id="GBM87495.1"/>
    </source>
</evidence>
<proteinExistence type="predicted"/>
<reference evidence="1 6" key="1">
    <citation type="journal article" date="2019" name="Sci. Rep.">
        <title>Orb-weaving spider Araneus ventricosus genome elucidates the spidroin gene catalogue.</title>
        <authorList>
            <person name="Kono N."/>
            <person name="Nakamura H."/>
            <person name="Ohtoshi R."/>
            <person name="Moran D.A.P."/>
            <person name="Shinohara A."/>
            <person name="Yoshida Y."/>
            <person name="Fujiwara M."/>
            <person name="Mori M."/>
            <person name="Tomita M."/>
            <person name="Arakawa K."/>
        </authorList>
    </citation>
    <scope>NUCLEOTIDE SEQUENCE [LARGE SCALE GENOMIC DNA]</scope>
</reference>
<name>A0A4Y2I098_ARAVE</name>
<dbReference type="AlphaFoldDB" id="A0A4Y2I098"/>
<dbReference type="EMBL" id="BGPR01266796">
    <property type="protein sequence ID" value="GBM87483.1"/>
    <property type="molecule type" value="Genomic_DNA"/>
</dbReference>
<evidence type="ECO:0000313" key="3">
    <source>
        <dbReference type="EMBL" id="GBM87375.1"/>
    </source>
</evidence>
<sequence length="50" mass="5408">YPSPPTSFVLEVVGTKALKVKFTESESAREPETIVTKYKGMAVGDSMETA</sequence>
<dbReference type="EMBL" id="BGPR01266802">
    <property type="protein sequence ID" value="GBM87495.1"/>
    <property type="molecule type" value="Genomic_DNA"/>
</dbReference>
<gene>
    <name evidence="4" type="ORF">AVEN_151176_1</name>
    <name evidence="5" type="ORF">AVEN_183115_1</name>
    <name evidence="2" type="ORF">AVEN_254981_1</name>
    <name evidence="3" type="ORF">AVEN_33716_1</name>
    <name evidence="1" type="ORF">AVEN_6711_1</name>
</gene>
<keyword evidence="6" id="KW-1185">Reference proteome</keyword>
<evidence type="ECO:0000313" key="4">
    <source>
        <dbReference type="EMBL" id="GBM87483.1"/>
    </source>
</evidence>
<evidence type="ECO:0000313" key="6">
    <source>
        <dbReference type="Proteomes" id="UP000499080"/>
    </source>
</evidence>
<dbReference type="EMBL" id="BGPR01260865">
    <property type="protein sequence ID" value="GBM71017.1"/>
    <property type="molecule type" value="Genomic_DNA"/>
</dbReference>
<dbReference type="EMBL" id="BGPR01260849">
    <property type="protein sequence ID" value="GBM70968.1"/>
    <property type="molecule type" value="Genomic_DNA"/>
</dbReference>
<evidence type="ECO:0000313" key="2">
    <source>
        <dbReference type="EMBL" id="GBM71017.1"/>
    </source>
</evidence>
<comment type="caution">
    <text evidence="1">The sequence shown here is derived from an EMBL/GenBank/DDBJ whole genome shotgun (WGS) entry which is preliminary data.</text>
</comment>
<dbReference type="EMBL" id="BGPR01266763">
    <property type="protein sequence ID" value="GBM87375.1"/>
    <property type="molecule type" value="Genomic_DNA"/>
</dbReference>
<feature type="non-terminal residue" evidence="1">
    <location>
        <position position="1"/>
    </location>
</feature>
<organism evidence="1 6">
    <name type="scientific">Araneus ventricosus</name>
    <name type="common">Orbweaver spider</name>
    <name type="synonym">Epeira ventricosa</name>
    <dbReference type="NCBI Taxonomy" id="182803"/>
    <lineage>
        <taxon>Eukaryota</taxon>
        <taxon>Metazoa</taxon>
        <taxon>Ecdysozoa</taxon>
        <taxon>Arthropoda</taxon>
        <taxon>Chelicerata</taxon>
        <taxon>Arachnida</taxon>
        <taxon>Araneae</taxon>
        <taxon>Araneomorphae</taxon>
        <taxon>Entelegynae</taxon>
        <taxon>Araneoidea</taxon>
        <taxon>Araneidae</taxon>
        <taxon>Araneus</taxon>
    </lineage>
</organism>
<accession>A0A4Y2I098</accession>